<evidence type="ECO:0000256" key="7">
    <source>
        <dbReference type="RuleBase" id="RU364038"/>
    </source>
</evidence>
<dbReference type="InterPro" id="IPR012336">
    <property type="entry name" value="Thioredoxin-like_fold"/>
</dbReference>
<dbReference type="SUPFAM" id="SSF54423">
    <property type="entry name" value="DsbC/DsbG N-terminal domain-like"/>
    <property type="match status" value="1"/>
</dbReference>
<dbReference type="InterPro" id="IPR017937">
    <property type="entry name" value="Thioredoxin_CS"/>
</dbReference>
<name>A0ABQ1QXH0_9ALTE</name>
<comment type="similarity">
    <text evidence="2 7">Belongs to the thioredoxin family. DsbC subfamily.</text>
</comment>
<protein>
    <recommendedName>
        <fullName evidence="7">Thiol:disulfide interchange protein</fullName>
    </recommendedName>
</protein>
<feature type="domain" description="Thioredoxin-like fold" evidence="9">
    <location>
        <begin position="112"/>
        <end position="235"/>
    </location>
</feature>
<dbReference type="CDD" id="cd03020">
    <property type="entry name" value="DsbA_DsbC_DsbG"/>
    <property type="match status" value="1"/>
</dbReference>
<feature type="signal peptide" evidence="7">
    <location>
        <begin position="1"/>
        <end position="23"/>
    </location>
</feature>
<comment type="function">
    <text evidence="7">Required for disulfide bond formation in some periplasmic proteins. Acts by transferring its disulfide bond to other proteins and is reduced in the process.</text>
</comment>
<reference evidence="11" key="1">
    <citation type="journal article" date="2019" name="Int. J. Syst. Evol. Microbiol.">
        <title>The Global Catalogue of Microorganisms (GCM) 10K type strain sequencing project: providing services to taxonomists for standard genome sequencing and annotation.</title>
        <authorList>
            <consortium name="The Broad Institute Genomics Platform"/>
            <consortium name="The Broad Institute Genome Sequencing Center for Infectious Disease"/>
            <person name="Wu L."/>
            <person name="Ma J."/>
        </authorList>
    </citation>
    <scope>NUCLEOTIDE SEQUENCE [LARGE SCALE GENOMIC DNA]</scope>
    <source>
        <strain evidence="11">CGMCC 1.12923</strain>
    </source>
</reference>
<dbReference type="Gene3D" id="3.40.30.10">
    <property type="entry name" value="Glutaredoxin"/>
    <property type="match status" value="1"/>
</dbReference>
<evidence type="ECO:0000313" key="10">
    <source>
        <dbReference type="EMBL" id="GGD50026.1"/>
    </source>
</evidence>
<evidence type="ECO:0000256" key="1">
    <source>
        <dbReference type="ARBA" id="ARBA00004418"/>
    </source>
</evidence>
<keyword evidence="6 7" id="KW-0676">Redox-active center</keyword>
<dbReference type="SUPFAM" id="SSF52833">
    <property type="entry name" value="Thioredoxin-like"/>
    <property type="match status" value="1"/>
</dbReference>
<gene>
    <name evidence="10" type="primary">dsbC</name>
    <name evidence="10" type="ORF">GCM10011357_02440</name>
</gene>
<dbReference type="Proteomes" id="UP000614272">
    <property type="component" value="Unassembled WGS sequence"/>
</dbReference>
<evidence type="ECO:0000313" key="11">
    <source>
        <dbReference type="Proteomes" id="UP000614272"/>
    </source>
</evidence>
<comment type="caution">
    <text evidence="10">The sequence shown here is derived from an EMBL/GenBank/DDBJ whole genome shotgun (WGS) entry which is preliminary data.</text>
</comment>
<evidence type="ECO:0000256" key="4">
    <source>
        <dbReference type="ARBA" id="ARBA00022764"/>
    </source>
</evidence>
<dbReference type="Gene3D" id="3.10.450.70">
    <property type="entry name" value="Disulphide bond isomerase, DsbC/G, N-terminal"/>
    <property type="match status" value="1"/>
</dbReference>
<keyword evidence="11" id="KW-1185">Reference proteome</keyword>
<dbReference type="PANTHER" id="PTHR35272:SF3">
    <property type="entry name" value="THIOL:DISULFIDE INTERCHANGE PROTEIN DSBC"/>
    <property type="match status" value="1"/>
</dbReference>
<dbReference type="InterPro" id="IPR009094">
    <property type="entry name" value="DiS-bond_isomerase_DsbC/G_N_sf"/>
</dbReference>
<keyword evidence="3 7" id="KW-0732">Signal</keyword>
<dbReference type="EMBL" id="BMGJ01000001">
    <property type="protein sequence ID" value="GGD50026.1"/>
    <property type="molecule type" value="Genomic_DNA"/>
</dbReference>
<accession>A0ABQ1QXH0</accession>
<evidence type="ECO:0000259" key="8">
    <source>
        <dbReference type="Pfam" id="PF10411"/>
    </source>
</evidence>
<dbReference type="InterPro" id="IPR051470">
    <property type="entry name" value="Thiol:disulfide_interchange"/>
</dbReference>
<dbReference type="InterPro" id="IPR036249">
    <property type="entry name" value="Thioredoxin-like_sf"/>
</dbReference>
<dbReference type="InterPro" id="IPR018950">
    <property type="entry name" value="DiS-bond_isomerase_DsbC/G_N"/>
</dbReference>
<dbReference type="InterPro" id="IPR033954">
    <property type="entry name" value="DiS-bond_Isoase_DsbC/G"/>
</dbReference>
<organism evidence="10 11">
    <name type="scientific">Lacimicrobium alkaliphilum</name>
    <dbReference type="NCBI Taxonomy" id="1526571"/>
    <lineage>
        <taxon>Bacteria</taxon>
        <taxon>Pseudomonadati</taxon>
        <taxon>Pseudomonadota</taxon>
        <taxon>Gammaproteobacteria</taxon>
        <taxon>Alteromonadales</taxon>
        <taxon>Alteromonadaceae</taxon>
        <taxon>Lacimicrobium</taxon>
    </lineage>
</organism>
<evidence type="ECO:0000256" key="6">
    <source>
        <dbReference type="ARBA" id="ARBA00023284"/>
    </source>
</evidence>
<comment type="subcellular location">
    <subcellularLocation>
        <location evidence="1 7">Periplasm</location>
    </subcellularLocation>
</comment>
<dbReference type="Pfam" id="PF13098">
    <property type="entry name" value="Thioredoxin_2"/>
    <property type="match status" value="1"/>
</dbReference>
<dbReference type="PROSITE" id="PS00194">
    <property type="entry name" value="THIOREDOXIN_1"/>
    <property type="match status" value="1"/>
</dbReference>
<feature type="domain" description="Disulphide bond isomerase DsbC/G N-terminal" evidence="8">
    <location>
        <begin position="22"/>
        <end position="86"/>
    </location>
</feature>
<sequence length="240" mass="26216">MIRTFSFIAISGLLAVLSFTAQAQQEYADLRAKITDSIGLSVDSIKPSPVPGLLQAMTNRGLFYISEDGTYLLHGKVFNLDKGLQNETEEALSVVRLQGLERFSDSVIEFKAQNEKYEVTVFTDTTCGYCRKLHSQIDSYNAKGITVRYLAFPRGGVSSDGFKSLVSVWCAENPQQAMTDAKAGQDISNKSCKNQVSAHYNFGQQVGVQGTPAIILGNGNMIPGYQPPAELIKILDDINS</sequence>
<dbReference type="RefSeq" id="WP_099033560.1">
    <property type="nucleotide sequence ID" value="NZ_BMGJ01000001.1"/>
</dbReference>
<dbReference type="PANTHER" id="PTHR35272">
    <property type="entry name" value="THIOL:DISULFIDE INTERCHANGE PROTEIN DSBC-RELATED"/>
    <property type="match status" value="1"/>
</dbReference>
<evidence type="ECO:0000259" key="9">
    <source>
        <dbReference type="Pfam" id="PF13098"/>
    </source>
</evidence>
<dbReference type="Pfam" id="PF10411">
    <property type="entry name" value="DsbC_N"/>
    <property type="match status" value="1"/>
</dbReference>
<proteinExistence type="inferred from homology"/>
<evidence type="ECO:0000256" key="5">
    <source>
        <dbReference type="ARBA" id="ARBA00023157"/>
    </source>
</evidence>
<keyword evidence="5" id="KW-1015">Disulfide bond</keyword>
<keyword evidence="4 7" id="KW-0574">Periplasm</keyword>
<evidence type="ECO:0000256" key="3">
    <source>
        <dbReference type="ARBA" id="ARBA00022729"/>
    </source>
</evidence>
<feature type="chain" id="PRO_5045010934" description="Thiol:disulfide interchange protein" evidence="7">
    <location>
        <begin position="24"/>
        <end position="240"/>
    </location>
</feature>
<dbReference type="NCBIfam" id="NF008129">
    <property type="entry name" value="PRK10877.1"/>
    <property type="match status" value="1"/>
</dbReference>
<evidence type="ECO:0000256" key="2">
    <source>
        <dbReference type="ARBA" id="ARBA00009813"/>
    </source>
</evidence>